<organism evidence="2 3">
    <name type="scientific">Herbidospora galbida</name>
    <dbReference type="NCBI Taxonomy" id="2575442"/>
    <lineage>
        <taxon>Bacteria</taxon>
        <taxon>Bacillati</taxon>
        <taxon>Actinomycetota</taxon>
        <taxon>Actinomycetes</taxon>
        <taxon>Streptosporangiales</taxon>
        <taxon>Streptosporangiaceae</taxon>
        <taxon>Herbidospora</taxon>
    </lineage>
</organism>
<name>A0A4U3M805_9ACTN</name>
<dbReference type="Proteomes" id="UP000308705">
    <property type="component" value="Unassembled WGS sequence"/>
</dbReference>
<sequence>MNDLLEDWLRVNTDNPADAWVYLPAADDWVTKAVLYTADLLVDLGSEGPGYSVVTDHTTQSRKVKQLIAGAKEGITSDKAGMTDNLIALLQEDQETYGRTPYVILAFGADDEAPDDNTEDLLLAAQEAGITILELAALGLDELVFDLEDAPEEEINVAEEITKEARDAALAEAMDRHPAGKAVQQTLPDMPAEPVADEAQALPAAVITTREPDEIPKLAEVLRLAHDHFLHTDIANASAHGQPTRLRPLTHWLGHYRDVVDLRDIAQEWREKVTPEPEPEQLTIESASAETEPPKPVGRTRAKAGEVSVLVNELGEIVKLAGKGKPGRGLTRKIVPKEQAEHLLAS</sequence>
<feature type="region of interest" description="Disordered" evidence="1">
    <location>
        <begin position="273"/>
        <end position="302"/>
    </location>
</feature>
<dbReference type="AlphaFoldDB" id="A0A4U3M805"/>
<evidence type="ECO:0000313" key="3">
    <source>
        <dbReference type="Proteomes" id="UP000308705"/>
    </source>
</evidence>
<reference evidence="2 3" key="1">
    <citation type="submission" date="2019-04" db="EMBL/GenBank/DDBJ databases">
        <title>Herbidospora sp. NEAU-GS14.nov., a novel actinomycete isolated from soil.</title>
        <authorList>
            <person name="Han L."/>
        </authorList>
    </citation>
    <scope>NUCLEOTIDE SEQUENCE [LARGE SCALE GENOMIC DNA]</scope>
    <source>
        <strain evidence="2 3">NEAU-GS14</strain>
    </source>
</reference>
<dbReference type="RefSeq" id="WP_137250264.1">
    <property type="nucleotide sequence ID" value="NZ_SZQA01000033.1"/>
</dbReference>
<accession>A0A4U3M805</accession>
<evidence type="ECO:0000256" key="1">
    <source>
        <dbReference type="SAM" id="MobiDB-lite"/>
    </source>
</evidence>
<dbReference type="EMBL" id="SZQA01000033">
    <property type="protein sequence ID" value="TKK84680.1"/>
    <property type="molecule type" value="Genomic_DNA"/>
</dbReference>
<comment type="caution">
    <text evidence="2">The sequence shown here is derived from an EMBL/GenBank/DDBJ whole genome shotgun (WGS) entry which is preliminary data.</text>
</comment>
<evidence type="ECO:0000313" key="2">
    <source>
        <dbReference type="EMBL" id="TKK84680.1"/>
    </source>
</evidence>
<protein>
    <submittedName>
        <fullName evidence="2">Uncharacterized protein</fullName>
    </submittedName>
</protein>
<gene>
    <name evidence="2" type="ORF">FDA94_29135</name>
</gene>
<proteinExistence type="predicted"/>
<keyword evidence="3" id="KW-1185">Reference proteome</keyword>